<dbReference type="AlphaFoldDB" id="A0AAN7BKR0"/>
<reference evidence="3" key="1">
    <citation type="journal article" date="2023" name="Mol. Phylogenet. Evol.">
        <title>Genome-scale phylogeny and comparative genomics of the fungal order Sordariales.</title>
        <authorList>
            <person name="Hensen N."/>
            <person name="Bonometti L."/>
            <person name="Westerberg I."/>
            <person name="Brannstrom I.O."/>
            <person name="Guillou S."/>
            <person name="Cros-Aarteil S."/>
            <person name="Calhoun S."/>
            <person name="Haridas S."/>
            <person name="Kuo A."/>
            <person name="Mondo S."/>
            <person name="Pangilinan J."/>
            <person name="Riley R."/>
            <person name="LaButti K."/>
            <person name="Andreopoulos B."/>
            <person name="Lipzen A."/>
            <person name="Chen C."/>
            <person name="Yan M."/>
            <person name="Daum C."/>
            <person name="Ng V."/>
            <person name="Clum A."/>
            <person name="Steindorff A."/>
            <person name="Ohm R.A."/>
            <person name="Martin F."/>
            <person name="Silar P."/>
            <person name="Natvig D.O."/>
            <person name="Lalanne C."/>
            <person name="Gautier V."/>
            <person name="Ament-Velasquez S.L."/>
            <person name="Kruys A."/>
            <person name="Hutchinson M.I."/>
            <person name="Powell A.J."/>
            <person name="Barry K."/>
            <person name="Miller A.N."/>
            <person name="Grigoriev I.V."/>
            <person name="Debuchy R."/>
            <person name="Gladieux P."/>
            <person name="Hiltunen Thoren M."/>
            <person name="Johannesson H."/>
        </authorList>
    </citation>
    <scope>NUCLEOTIDE SEQUENCE</scope>
    <source>
        <strain evidence="3">CBS 990.96</strain>
    </source>
</reference>
<protein>
    <submittedName>
        <fullName evidence="3">Uncharacterized protein</fullName>
    </submittedName>
</protein>
<sequence length="205" mass="22601">MRLGTFSVILGFAHLATCASLPIVTIKGRLDVVPSDATEGAVTILQTTSRHSSSSPSADEPIVIPVEINANTLPSLRKHRNSKFVSPIPYPVSPVPYPVVTDEDGEPINPTPPPPPQDFDGDYEPIEITESENLSSFAHPGIPYRHGKVGEINDMHVIMLAVAFLMVVIIMETWASYSRRRQGRIRLEGTMTITKMMTDEKRQLQ</sequence>
<keyword evidence="1" id="KW-0812">Transmembrane</keyword>
<keyword evidence="2" id="KW-0732">Signal</keyword>
<comment type="caution">
    <text evidence="3">The sequence shown here is derived from an EMBL/GenBank/DDBJ whole genome shotgun (WGS) entry which is preliminary data.</text>
</comment>
<feature type="signal peptide" evidence="2">
    <location>
        <begin position="1"/>
        <end position="18"/>
    </location>
</feature>
<evidence type="ECO:0000256" key="1">
    <source>
        <dbReference type="SAM" id="Phobius"/>
    </source>
</evidence>
<gene>
    <name evidence="3" type="ORF">QBC38DRAFT_483839</name>
</gene>
<reference evidence="3" key="2">
    <citation type="submission" date="2023-05" db="EMBL/GenBank/DDBJ databases">
        <authorList>
            <consortium name="Lawrence Berkeley National Laboratory"/>
            <person name="Steindorff A."/>
            <person name="Hensen N."/>
            <person name="Bonometti L."/>
            <person name="Westerberg I."/>
            <person name="Brannstrom I.O."/>
            <person name="Guillou S."/>
            <person name="Cros-Aarteil S."/>
            <person name="Calhoun S."/>
            <person name="Haridas S."/>
            <person name="Kuo A."/>
            <person name="Mondo S."/>
            <person name="Pangilinan J."/>
            <person name="Riley R."/>
            <person name="Labutti K."/>
            <person name="Andreopoulos B."/>
            <person name="Lipzen A."/>
            <person name="Chen C."/>
            <person name="Yanf M."/>
            <person name="Daum C."/>
            <person name="Ng V."/>
            <person name="Clum A."/>
            <person name="Ohm R."/>
            <person name="Martin F."/>
            <person name="Silar P."/>
            <person name="Natvig D."/>
            <person name="Lalanne C."/>
            <person name="Gautier V."/>
            <person name="Ament-Velasquez S.L."/>
            <person name="Kruys A."/>
            <person name="Hutchinson M.I."/>
            <person name="Powell A.J."/>
            <person name="Barry K."/>
            <person name="Miller A.N."/>
            <person name="Grigoriev I.V."/>
            <person name="Debuchy R."/>
            <person name="Gladieux P."/>
            <person name="Thoren M.H."/>
            <person name="Johannesson H."/>
        </authorList>
    </citation>
    <scope>NUCLEOTIDE SEQUENCE</scope>
    <source>
        <strain evidence="3">CBS 990.96</strain>
    </source>
</reference>
<keyword evidence="1" id="KW-0472">Membrane</keyword>
<feature type="transmembrane region" description="Helical" evidence="1">
    <location>
        <begin position="155"/>
        <end position="177"/>
    </location>
</feature>
<proteinExistence type="predicted"/>
<dbReference type="EMBL" id="MU865375">
    <property type="protein sequence ID" value="KAK4225101.1"/>
    <property type="molecule type" value="Genomic_DNA"/>
</dbReference>
<evidence type="ECO:0000313" key="4">
    <source>
        <dbReference type="Proteomes" id="UP001301958"/>
    </source>
</evidence>
<organism evidence="3 4">
    <name type="scientific">Podospora fimiseda</name>
    <dbReference type="NCBI Taxonomy" id="252190"/>
    <lineage>
        <taxon>Eukaryota</taxon>
        <taxon>Fungi</taxon>
        <taxon>Dikarya</taxon>
        <taxon>Ascomycota</taxon>
        <taxon>Pezizomycotina</taxon>
        <taxon>Sordariomycetes</taxon>
        <taxon>Sordariomycetidae</taxon>
        <taxon>Sordariales</taxon>
        <taxon>Podosporaceae</taxon>
        <taxon>Podospora</taxon>
    </lineage>
</organism>
<name>A0AAN7BKR0_9PEZI</name>
<accession>A0AAN7BKR0</accession>
<evidence type="ECO:0000256" key="2">
    <source>
        <dbReference type="SAM" id="SignalP"/>
    </source>
</evidence>
<feature type="chain" id="PRO_5043037324" evidence="2">
    <location>
        <begin position="19"/>
        <end position="205"/>
    </location>
</feature>
<keyword evidence="4" id="KW-1185">Reference proteome</keyword>
<dbReference type="Proteomes" id="UP001301958">
    <property type="component" value="Unassembled WGS sequence"/>
</dbReference>
<evidence type="ECO:0000313" key="3">
    <source>
        <dbReference type="EMBL" id="KAK4225101.1"/>
    </source>
</evidence>
<keyword evidence="1" id="KW-1133">Transmembrane helix</keyword>